<organism evidence="5 6">
    <name type="scientific">Saccoglossus kowalevskii</name>
    <name type="common">Acorn worm</name>
    <dbReference type="NCBI Taxonomy" id="10224"/>
    <lineage>
        <taxon>Eukaryota</taxon>
        <taxon>Metazoa</taxon>
        <taxon>Hemichordata</taxon>
        <taxon>Enteropneusta</taxon>
        <taxon>Harrimaniidae</taxon>
        <taxon>Saccoglossus</taxon>
    </lineage>
</organism>
<proteinExistence type="inferred from homology"/>
<dbReference type="Gene3D" id="1.10.150.50">
    <property type="entry name" value="Transcription Factor, Ets-1"/>
    <property type="match status" value="1"/>
</dbReference>
<dbReference type="GeneID" id="102805651"/>
<dbReference type="SUPFAM" id="SSF47769">
    <property type="entry name" value="SAM/Pointed domain"/>
    <property type="match status" value="1"/>
</dbReference>
<protein>
    <submittedName>
        <fullName evidence="6">Uncharacterized protein LOC102805651</fullName>
    </submittedName>
</protein>
<dbReference type="PANTHER" id="PTHR14454">
    <property type="entry name" value="GRB2-ASSOCIATED AND REGULATOR OF MAPK PROTEIN FAMILY MEMBER"/>
    <property type="match status" value="1"/>
</dbReference>
<comment type="similarity">
    <text evidence="1">Belongs to the GAREM family.</text>
</comment>
<dbReference type="Pfam" id="PF12736">
    <property type="entry name" value="CABIT"/>
    <property type="match status" value="1"/>
</dbReference>
<dbReference type="InterPro" id="IPR052281">
    <property type="entry name" value="GAREM"/>
</dbReference>
<keyword evidence="5" id="KW-1185">Reference proteome</keyword>
<reference evidence="6" key="1">
    <citation type="submission" date="2025-08" db="UniProtKB">
        <authorList>
            <consortium name="RefSeq"/>
        </authorList>
    </citation>
    <scope>IDENTIFICATION</scope>
    <source>
        <tissue evidence="6">Testes</tissue>
    </source>
</reference>
<evidence type="ECO:0000313" key="6">
    <source>
        <dbReference type="RefSeq" id="XP_006816554.1"/>
    </source>
</evidence>
<name>A0ABM0M963_SACKO</name>
<feature type="region of interest" description="Disordered" evidence="3">
    <location>
        <begin position="325"/>
        <end position="361"/>
    </location>
</feature>
<dbReference type="Proteomes" id="UP000694865">
    <property type="component" value="Unplaced"/>
</dbReference>
<evidence type="ECO:0000313" key="5">
    <source>
        <dbReference type="Proteomes" id="UP000694865"/>
    </source>
</evidence>
<dbReference type="RefSeq" id="XP_006816554.1">
    <property type="nucleotide sequence ID" value="XM_006816491.1"/>
</dbReference>
<feature type="compositionally biased region" description="Basic residues" evidence="3">
    <location>
        <begin position="338"/>
        <end position="351"/>
    </location>
</feature>
<evidence type="ECO:0000259" key="4">
    <source>
        <dbReference type="Pfam" id="PF12736"/>
    </source>
</evidence>
<evidence type="ECO:0000256" key="2">
    <source>
        <dbReference type="ARBA" id="ARBA00022553"/>
    </source>
</evidence>
<gene>
    <name evidence="6" type="primary">LOC102805651</name>
</gene>
<accession>A0ABM0M963</accession>
<dbReference type="InterPro" id="IPR013761">
    <property type="entry name" value="SAM/pointed_sf"/>
</dbReference>
<dbReference type="InterPro" id="IPR025946">
    <property type="entry name" value="CABIT_dom"/>
</dbReference>
<sequence>MSTYEEAVNAQAIVWSDEQYSLAEIVEKFEHNLPQLVRVYQGIYGSESFSTGDVFKVQGIRRERKILASVGLQNIQITIPFSFRGTLRVLSDQRNSSIPRNNEYRVDELLEAFTLPVKAKFIEYDRRTAEMLSDLGGAEQIFTFERELTETYVIASTKVENVRHMCVMTVNLEIEFEIVTDDESDASDYQLIVETFLPKIEVGKMIDVPYLEYYERPTVYEPKKDDLYWNAEVDAYFNTAPVAKPRKRTPLPTVAPKVDRKTKPKQELHLENTYVIREELSYGHDPDFEEIPEEIRIRRQQKIAEMTAKETDTSTTVAVVTPTPRPKSIVGRFLPQRKERHHPGKHQHKHQQKQEQQQQQPDIYANGDDIKRSQLDISQMSVNDVAAFLRNEVHVDESVVKIFVENEIDGALLLDLNEDILRQQFDIAHFAALKIIKSARGWRPKVK</sequence>
<keyword evidence="2" id="KW-0597">Phosphoprotein</keyword>
<dbReference type="PANTHER" id="PTHR14454:SF11">
    <property type="entry name" value="SERRANO, ISOFORM F"/>
    <property type="match status" value="1"/>
</dbReference>
<feature type="domain" description="CABIT" evidence="4">
    <location>
        <begin position="33"/>
        <end position="94"/>
    </location>
</feature>
<evidence type="ECO:0000256" key="1">
    <source>
        <dbReference type="ARBA" id="ARBA00006392"/>
    </source>
</evidence>
<evidence type="ECO:0000256" key="3">
    <source>
        <dbReference type="SAM" id="MobiDB-lite"/>
    </source>
</evidence>